<dbReference type="Proteomes" id="UP000216001">
    <property type="component" value="Unassembled WGS sequence"/>
</dbReference>
<dbReference type="RefSeq" id="WP_094961827.1">
    <property type="nucleotide sequence ID" value="NZ_NOWC01000014.1"/>
</dbReference>
<evidence type="ECO:0000256" key="1">
    <source>
        <dbReference type="SAM" id="SignalP"/>
    </source>
</evidence>
<organism evidence="2 3">
    <name type="scientific">Providencia rettgeri</name>
    <dbReference type="NCBI Taxonomy" id="587"/>
    <lineage>
        <taxon>Bacteria</taxon>
        <taxon>Pseudomonadati</taxon>
        <taxon>Pseudomonadota</taxon>
        <taxon>Gammaproteobacteria</taxon>
        <taxon>Enterobacterales</taxon>
        <taxon>Morganellaceae</taxon>
        <taxon>Providencia</taxon>
    </lineage>
</organism>
<accession>A0A264VSF2</accession>
<dbReference type="EMBL" id="NOWC01000014">
    <property type="protein sequence ID" value="OZS74222.1"/>
    <property type="molecule type" value="Genomic_DNA"/>
</dbReference>
<evidence type="ECO:0000313" key="2">
    <source>
        <dbReference type="EMBL" id="OZS74222.1"/>
    </source>
</evidence>
<reference evidence="2 3" key="1">
    <citation type="submission" date="2017-07" db="EMBL/GenBank/DDBJ databases">
        <title>blaIMP-27 on transferable plasmids in Proteus mirabilis and Providencia rettgeri.</title>
        <authorList>
            <person name="Potter R."/>
        </authorList>
    </citation>
    <scope>NUCLEOTIDE SEQUENCE [LARGE SCALE GENOMIC DNA]</scope>
    <source>
        <strain evidence="2 3">PR1</strain>
    </source>
</reference>
<feature type="signal peptide" evidence="1">
    <location>
        <begin position="1"/>
        <end position="20"/>
    </location>
</feature>
<keyword evidence="1" id="KW-0732">Signal</keyword>
<proteinExistence type="predicted"/>
<dbReference type="AlphaFoldDB" id="A0A264VSF2"/>
<gene>
    <name evidence="2" type="ORF">CHI95_12970</name>
</gene>
<comment type="caution">
    <text evidence="2">The sequence shown here is derived from an EMBL/GenBank/DDBJ whole genome shotgun (WGS) entry which is preliminary data.</text>
</comment>
<protein>
    <submittedName>
        <fullName evidence="2">Uncharacterized protein</fullName>
    </submittedName>
</protein>
<evidence type="ECO:0000313" key="3">
    <source>
        <dbReference type="Proteomes" id="UP000216001"/>
    </source>
</evidence>
<sequence>MKNIILFILFFLGGANMVHAQDNNYTIRASIDVAYMFCDFKVNGVSSFDNRRQTFVDEGIVSTNTNVQILAKNGMNTIEIEVAPLSWFEPNKTNNDSHFFNKNAFCNINIYQTNSITNENQKITDVNILIGKDGVPQAYVNNKVDTSVEVIFSLSKNTKEVLFNKIRNVIGDFEYPKNVKLTKFKKNIELKNIPDWIWIKSDDFDESKLPELKLAYQELWDAFNEKDISKIRKLNYHANEAWALSSNSTEEKIFESYSITERVRDQSSKMIEITWDNFIPVVMNDRKMVKMIYKEDFSYSPITMIYLNDKGKKLLYSFSPIFSFVNGKFIPVI</sequence>
<feature type="chain" id="PRO_5013034807" evidence="1">
    <location>
        <begin position="21"/>
        <end position="333"/>
    </location>
</feature>
<name>A0A264VSF2_PRORE</name>